<evidence type="ECO:0008006" key="3">
    <source>
        <dbReference type="Google" id="ProtNLM"/>
    </source>
</evidence>
<sequence length="141" mass="15480">MIESPNDTVQVELNNHLLTITLNRPDMLNALNRDMTTALGEITESIPKESDVRVVLLQGAGDHFMAGGDLKEFQVMRENAVDSKAFAKKFEKFVPEAQAPIRRLRSLRQPVLASVRGSAAGYGFSLMNACDMVIAADNAVF</sequence>
<comment type="similarity">
    <text evidence="1">Belongs to the enoyl-CoA hydratase/isomerase family.</text>
</comment>
<reference evidence="2" key="1">
    <citation type="submission" date="2018-05" db="EMBL/GenBank/DDBJ databases">
        <authorList>
            <person name="Lanie J.A."/>
            <person name="Ng W.-L."/>
            <person name="Kazmierczak K.M."/>
            <person name="Andrzejewski T.M."/>
            <person name="Davidsen T.M."/>
            <person name="Wayne K.J."/>
            <person name="Tettelin H."/>
            <person name="Glass J.I."/>
            <person name="Rusch D."/>
            <person name="Podicherti R."/>
            <person name="Tsui H.-C.T."/>
            <person name="Winkler M.E."/>
        </authorList>
    </citation>
    <scope>NUCLEOTIDE SEQUENCE</scope>
</reference>
<dbReference type="AlphaFoldDB" id="A0A381RUM2"/>
<protein>
    <recommendedName>
        <fullName evidence="3">Enoyl-CoA hydratase</fullName>
    </recommendedName>
</protein>
<dbReference type="InterPro" id="IPR029045">
    <property type="entry name" value="ClpP/crotonase-like_dom_sf"/>
</dbReference>
<dbReference type="InterPro" id="IPR001753">
    <property type="entry name" value="Enoyl-CoA_hydra/iso"/>
</dbReference>
<organism evidence="2">
    <name type="scientific">marine metagenome</name>
    <dbReference type="NCBI Taxonomy" id="408172"/>
    <lineage>
        <taxon>unclassified sequences</taxon>
        <taxon>metagenomes</taxon>
        <taxon>ecological metagenomes</taxon>
    </lineage>
</organism>
<proteinExistence type="inferred from homology"/>
<evidence type="ECO:0000313" key="2">
    <source>
        <dbReference type="EMBL" id="SUZ94914.1"/>
    </source>
</evidence>
<dbReference type="GO" id="GO:0008300">
    <property type="term" value="P:isoprenoid catabolic process"/>
    <property type="evidence" value="ECO:0007669"/>
    <property type="project" value="TreeGrafter"/>
</dbReference>
<dbReference type="PANTHER" id="PTHR42964:SF1">
    <property type="entry name" value="POLYKETIDE BIOSYNTHESIS ENOYL-COA HYDRATASE PKSH-RELATED"/>
    <property type="match status" value="1"/>
</dbReference>
<name>A0A381RUM2_9ZZZZ</name>
<dbReference type="EMBL" id="UINC01002278">
    <property type="protein sequence ID" value="SUZ94914.1"/>
    <property type="molecule type" value="Genomic_DNA"/>
</dbReference>
<evidence type="ECO:0000256" key="1">
    <source>
        <dbReference type="ARBA" id="ARBA00005254"/>
    </source>
</evidence>
<dbReference type="PANTHER" id="PTHR42964">
    <property type="entry name" value="ENOYL-COA HYDRATASE"/>
    <property type="match status" value="1"/>
</dbReference>
<dbReference type="Pfam" id="PF00378">
    <property type="entry name" value="ECH_1"/>
    <property type="match status" value="1"/>
</dbReference>
<dbReference type="InterPro" id="IPR051683">
    <property type="entry name" value="Enoyl-CoA_Hydratase/Isomerase"/>
</dbReference>
<feature type="non-terminal residue" evidence="2">
    <location>
        <position position="141"/>
    </location>
</feature>
<dbReference type="Gene3D" id="3.90.226.10">
    <property type="entry name" value="2-enoyl-CoA Hydratase, Chain A, domain 1"/>
    <property type="match status" value="1"/>
</dbReference>
<dbReference type="SUPFAM" id="SSF52096">
    <property type="entry name" value="ClpP/crotonase"/>
    <property type="match status" value="1"/>
</dbReference>
<dbReference type="CDD" id="cd06558">
    <property type="entry name" value="crotonase-like"/>
    <property type="match status" value="1"/>
</dbReference>
<gene>
    <name evidence="2" type="ORF">METZ01_LOCUS47768</name>
</gene>
<accession>A0A381RUM2</accession>